<evidence type="ECO:0000256" key="1">
    <source>
        <dbReference type="SAM" id="SignalP"/>
    </source>
</evidence>
<dbReference type="EMBL" id="LODT01000028">
    <property type="protein sequence ID" value="KYQ93132.1"/>
    <property type="molecule type" value="Genomic_DNA"/>
</dbReference>
<dbReference type="InterPro" id="IPR053369">
    <property type="entry name" value="SrfA-induced_signal"/>
</dbReference>
<name>A0A151ZGN5_TIELA</name>
<evidence type="ECO:0000313" key="2">
    <source>
        <dbReference type="EMBL" id="KYQ93132.1"/>
    </source>
</evidence>
<dbReference type="PANTHER" id="PTHR32256">
    <property type="match status" value="1"/>
</dbReference>
<evidence type="ECO:0008006" key="4">
    <source>
        <dbReference type="Google" id="ProtNLM"/>
    </source>
</evidence>
<dbReference type="Proteomes" id="UP000076078">
    <property type="component" value="Unassembled WGS sequence"/>
</dbReference>
<accession>A0A151ZGN5</accession>
<dbReference type="SUPFAM" id="SSF63825">
    <property type="entry name" value="YWTD domain"/>
    <property type="match status" value="1"/>
</dbReference>
<gene>
    <name evidence="2" type="ORF">DLAC_05761</name>
</gene>
<organism evidence="2 3">
    <name type="scientific">Tieghemostelium lacteum</name>
    <name type="common">Slime mold</name>
    <name type="synonym">Dictyostelium lacteum</name>
    <dbReference type="NCBI Taxonomy" id="361077"/>
    <lineage>
        <taxon>Eukaryota</taxon>
        <taxon>Amoebozoa</taxon>
        <taxon>Evosea</taxon>
        <taxon>Eumycetozoa</taxon>
        <taxon>Dictyostelia</taxon>
        <taxon>Dictyosteliales</taxon>
        <taxon>Raperosteliaceae</taxon>
        <taxon>Tieghemostelium</taxon>
    </lineage>
</organism>
<keyword evidence="1" id="KW-0732">Signal</keyword>
<dbReference type="FunCoup" id="A0A151ZGN5">
    <property type="interactions" value="564"/>
</dbReference>
<dbReference type="PANTHER" id="PTHR32256:SF2">
    <property type="entry name" value="DUF5050 DOMAIN-CONTAINING PROTEIN-RELATED"/>
    <property type="match status" value="1"/>
</dbReference>
<evidence type="ECO:0000313" key="3">
    <source>
        <dbReference type="Proteomes" id="UP000076078"/>
    </source>
</evidence>
<dbReference type="OMA" id="QYTCWPY"/>
<keyword evidence="3" id="KW-1185">Reference proteome</keyword>
<dbReference type="OrthoDB" id="18757at2759"/>
<feature type="signal peptide" evidence="1">
    <location>
        <begin position="1"/>
        <end position="23"/>
    </location>
</feature>
<sequence length="416" mass="46705">MEYNKKLYLILLISSLVVSIGWACDQDWQCGNNLPFQQCKKNITIPIGIDVDSATGRVVFIASYVGDQFKRLLSIPIEGGPIKYEYTLFGESFYSRFYHLYRYLSTSKQLYVVTNEIRYNSLAAYLPSTGSVGFQRYYKYPFEMQFDEQAQKTYYCDYLAVRKVNFIPVQKVDDLDKQSQILYGDGQTTFGVCTNIALLGQDLYVLTTSSGPNKIFRGSVNGSPLVEVLVEGVNQYITQFQATTTHFIYIVNNDIVKVPINGDISQKKVLVKQQGTYNQVSFRVYGGYVYFTSGNQILRIPYLQDGPAEIIYNGNKVNGDCLCAEGYSGDNCQQCDASTHIISWVNGKPQCVPLTSNGLPSQCTDNYQCNEPYGQCAGFSDIKVCACQTNFFGQKCQQCNGTVTWFDGKPSCNPNA</sequence>
<feature type="chain" id="PRO_5007593272" description="EGF-like domain-containing protein" evidence="1">
    <location>
        <begin position="24"/>
        <end position="416"/>
    </location>
</feature>
<comment type="caution">
    <text evidence="2">The sequence shown here is derived from an EMBL/GenBank/DDBJ whole genome shotgun (WGS) entry which is preliminary data.</text>
</comment>
<dbReference type="AlphaFoldDB" id="A0A151ZGN5"/>
<dbReference type="InParanoid" id="A0A151ZGN5"/>
<proteinExistence type="predicted"/>
<protein>
    <recommendedName>
        <fullName evidence="4">EGF-like domain-containing protein</fullName>
    </recommendedName>
</protein>
<reference evidence="2 3" key="1">
    <citation type="submission" date="2015-12" db="EMBL/GenBank/DDBJ databases">
        <title>Dictyostelia acquired genes for synthesis and detection of signals that induce cell-type specialization by lateral gene transfer from prokaryotes.</title>
        <authorList>
            <person name="Gloeckner G."/>
            <person name="Schaap P."/>
        </authorList>
    </citation>
    <scope>NUCLEOTIDE SEQUENCE [LARGE SCALE GENOMIC DNA]</scope>
    <source>
        <strain evidence="2 3">TK</strain>
    </source>
</reference>